<dbReference type="PANTHER" id="PTHR32479:SF17">
    <property type="entry name" value="GLYCOLATE OXIDASE IRON-SULFUR SUBUNIT"/>
    <property type="match status" value="1"/>
</dbReference>
<evidence type="ECO:0000256" key="5">
    <source>
        <dbReference type="ARBA" id="ARBA00023014"/>
    </source>
</evidence>
<dbReference type="PROSITE" id="PS00198">
    <property type="entry name" value="4FE4S_FER_1"/>
    <property type="match status" value="2"/>
</dbReference>
<gene>
    <name evidence="8" type="ORF">YM304_26330</name>
</gene>
<feature type="domain" description="4Fe-4S ferredoxin-type" evidence="7">
    <location>
        <begin position="59"/>
        <end position="83"/>
    </location>
</feature>
<keyword evidence="3" id="KW-0677">Repeat</keyword>
<dbReference type="InterPro" id="IPR004017">
    <property type="entry name" value="Cys_rich_dom"/>
</dbReference>
<keyword evidence="2 6" id="KW-0479">Metal-binding</keyword>
<accession>A0A6C7E8A1</accession>
<evidence type="ECO:0000256" key="3">
    <source>
        <dbReference type="ARBA" id="ARBA00022737"/>
    </source>
</evidence>
<dbReference type="PANTHER" id="PTHR32479">
    <property type="entry name" value="GLYCOLATE OXIDASE IRON-SULFUR SUBUNIT"/>
    <property type="match status" value="1"/>
</dbReference>
<feature type="domain" description="4Fe-4S ferredoxin-type" evidence="7">
    <location>
        <begin position="6"/>
        <end position="39"/>
    </location>
</feature>
<dbReference type="InterPro" id="IPR012257">
    <property type="entry name" value="Glc_ox_4Fe-4S"/>
</dbReference>
<comment type="catalytic activity">
    <reaction evidence="6">
        <text>(R)-lactate + A = pyruvate + AH2</text>
        <dbReference type="Rhea" id="RHEA:15089"/>
        <dbReference type="ChEBI" id="CHEBI:13193"/>
        <dbReference type="ChEBI" id="CHEBI:15361"/>
        <dbReference type="ChEBI" id="CHEBI:16004"/>
        <dbReference type="ChEBI" id="CHEBI:17499"/>
    </reaction>
</comment>
<keyword evidence="1 6" id="KW-0004">4Fe-4S</keyword>
<keyword evidence="6" id="KW-0813">Transport</keyword>
<dbReference type="GO" id="GO:0019154">
    <property type="term" value="F:glycolate dehydrogenase activity"/>
    <property type="evidence" value="ECO:0007669"/>
    <property type="project" value="UniProtKB-EC"/>
</dbReference>
<reference evidence="8 9" key="1">
    <citation type="journal article" date="2013" name="Int. J. Syst. Evol. Microbiol.">
        <title>Ilumatobacter nonamiense sp. nov. and Ilumatobacter coccineum sp. nov., isolated from seashore sand.</title>
        <authorList>
            <person name="Matsumoto A."/>
            <person name="Kasai H."/>
            <person name="Matsuo Y."/>
            <person name="Shizuri Y."/>
            <person name="Ichikawa N."/>
            <person name="Fujita N."/>
            <person name="Omura S."/>
            <person name="Takahashi Y."/>
        </authorList>
    </citation>
    <scope>NUCLEOTIDE SEQUENCE [LARGE SCALE GENOMIC DNA]</scope>
    <source>
        <strain evidence="9">NBRC 103263 / KCTC 29153 / YM16-304</strain>
    </source>
</reference>
<keyword evidence="6" id="KW-0249">Electron transport</keyword>
<dbReference type="SUPFAM" id="SSF46548">
    <property type="entry name" value="alpha-helical ferredoxin"/>
    <property type="match status" value="1"/>
</dbReference>
<evidence type="ECO:0000259" key="7">
    <source>
        <dbReference type="PROSITE" id="PS51379"/>
    </source>
</evidence>
<evidence type="ECO:0000313" key="8">
    <source>
        <dbReference type="EMBL" id="BAN02947.1"/>
    </source>
</evidence>
<dbReference type="PIRSF" id="PIRSF000139">
    <property type="entry name" value="Glc_ox_4Fe-4S"/>
    <property type="match status" value="1"/>
</dbReference>
<dbReference type="InterPro" id="IPR017900">
    <property type="entry name" value="4Fe4S_Fe_S_CS"/>
</dbReference>
<evidence type="ECO:0000256" key="1">
    <source>
        <dbReference type="ARBA" id="ARBA00022485"/>
    </source>
</evidence>
<evidence type="ECO:0000256" key="4">
    <source>
        <dbReference type="ARBA" id="ARBA00023004"/>
    </source>
</evidence>
<comment type="function">
    <text evidence="6">Component of a complex that catalyzes the oxidation of glycolate to glyoxylate.</text>
</comment>
<dbReference type="Gene3D" id="1.10.1060.10">
    <property type="entry name" value="Alpha-helical ferredoxin"/>
    <property type="match status" value="1"/>
</dbReference>
<proteinExistence type="predicted"/>
<evidence type="ECO:0000256" key="2">
    <source>
        <dbReference type="ARBA" id="ARBA00022723"/>
    </source>
</evidence>
<dbReference type="EC" id="1.1.99.14" evidence="6"/>
<dbReference type="InterPro" id="IPR017896">
    <property type="entry name" value="4Fe4S_Fe-S-bd"/>
</dbReference>
<dbReference type="Proteomes" id="UP000011863">
    <property type="component" value="Chromosome"/>
</dbReference>
<comment type="cofactor">
    <cofactor evidence="6">
        <name>[4Fe-4S] cluster</name>
        <dbReference type="ChEBI" id="CHEBI:49883"/>
    </cofactor>
    <text evidence="6">Binds 2 [4Fe-4S] clusters.</text>
</comment>
<protein>
    <recommendedName>
        <fullName evidence="6">Glycolate oxidase iron-sulfur subunit</fullName>
        <ecNumber evidence="6">1.1.99.14</ecNumber>
    </recommendedName>
</protein>
<dbReference type="Pfam" id="PF13183">
    <property type="entry name" value="Fer4_8"/>
    <property type="match status" value="1"/>
</dbReference>
<dbReference type="EMBL" id="AP012057">
    <property type="protein sequence ID" value="BAN02947.1"/>
    <property type="molecule type" value="Genomic_DNA"/>
</dbReference>
<name>A0A6C7E8A1_ILUCY</name>
<dbReference type="KEGG" id="aym:YM304_26330"/>
<dbReference type="AlphaFoldDB" id="A0A6C7E8A1"/>
<keyword evidence="9" id="KW-1185">Reference proteome</keyword>
<organism evidence="8 9">
    <name type="scientific">Ilumatobacter coccineus (strain NBRC 103263 / KCTC 29153 / YM16-304)</name>
    <dbReference type="NCBI Taxonomy" id="1313172"/>
    <lineage>
        <taxon>Bacteria</taxon>
        <taxon>Bacillati</taxon>
        <taxon>Actinomycetota</taxon>
        <taxon>Acidimicrobiia</taxon>
        <taxon>Acidimicrobiales</taxon>
        <taxon>Ilumatobacteraceae</taxon>
        <taxon>Ilumatobacter</taxon>
    </lineage>
</organism>
<evidence type="ECO:0000313" key="9">
    <source>
        <dbReference type="Proteomes" id="UP000011863"/>
    </source>
</evidence>
<comment type="catalytic activity">
    <reaction evidence="6">
        <text>glycolate + A = glyoxylate + AH2</text>
        <dbReference type="Rhea" id="RHEA:21264"/>
        <dbReference type="ChEBI" id="CHEBI:13193"/>
        <dbReference type="ChEBI" id="CHEBI:17499"/>
        <dbReference type="ChEBI" id="CHEBI:29805"/>
        <dbReference type="ChEBI" id="CHEBI:36655"/>
        <dbReference type="EC" id="1.1.99.14"/>
    </reaction>
</comment>
<evidence type="ECO:0000256" key="6">
    <source>
        <dbReference type="PIRNR" id="PIRNR000139"/>
    </source>
</evidence>
<dbReference type="OrthoDB" id="9770306at2"/>
<dbReference type="PROSITE" id="PS51379">
    <property type="entry name" value="4FE4S_FER_2"/>
    <property type="match status" value="2"/>
</dbReference>
<dbReference type="Pfam" id="PF02754">
    <property type="entry name" value="CCG"/>
    <property type="match status" value="2"/>
</dbReference>
<keyword evidence="5 6" id="KW-0411">Iron-sulfur</keyword>
<dbReference type="RefSeq" id="WP_015442194.1">
    <property type="nucleotide sequence ID" value="NC_020520.1"/>
</dbReference>
<dbReference type="GO" id="GO:0046872">
    <property type="term" value="F:metal ion binding"/>
    <property type="evidence" value="ECO:0007669"/>
    <property type="project" value="UniProtKB-UniRule"/>
</dbReference>
<keyword evidence="4 6" id="KW-0408">Iron</keyword>
<sequence>MADLSLRLNLDPEQLSSCVSCGLCLPHCPTFRSTGEEAYSPRGRIDAMRGVELDGAPIDDEFVEFMETCVQCRGCEPACPSNVEFGALMEQTRASLATSKRITPWWQRLGFAALGRHRLLLAGSSALAVAQRLKLVPKRLGLTRLPITRPPALASTGTGVWLYTGCVMDAWQREVHHSTAQLIGDVGETFAVPEQSGCCGALHVHAGLHEQTVKLAEQTMASMPGDAPIVVNSAGCGAALKDYGTIVGTPEAETFARRVVDVSEWLAERVDALPAATGTERPLVLIQDPCHLRHVQRVHQATRTVLAHVADLVELDDDGLCCGAGGAYSALQPELAGTIRDRKMAAIDRATDRSGVALMASANPGCSMHLRAALGDRTLEIRHPVQIVAAALGLDR</sequence>
<dbReference type="GO" id="GO:0051539">
    <property type="term" value="F:4 iron, 4 sulfur cluster binding"/>
    <property type="evidence" value="ECO:0007669"/>
    <property type="project" value="UniProtKB-UniRule"/>
</dbReference>
<dbReference type="InterPro" id="IPR009051">
    <property type="entry name" value="Helical_ferredxn"/>
</dbReference>